<evidence type="ECO:0000313" key="1">
    <source>
        <dbReference type="EMBL" id="KAJ1677753.1"/>
    </source>
</evidence>
<evidence type="ECO:0000313" key="2">
    <source>
        <dbReference type="Proteomes" id="UP001145114"/>
    </source>
</evidence>
<name>A0ACC1HRK8_9FUNG</name>
<dbReference type="Proteomes" id="UP001145114">
    <property type="component" value="Unassembled WGS sequence"/>
</dbReference>
<dbReference type="EMBL" id="JAMZIH010001992">
    <property type="protein sequence ID" value="KAJ1677753.1"/>
    <property type="molecule type" value="Genomic_DNA"/>
</dbReference>
<proteinExistence type="predicted"/>
<organism evidence="1 2">
    <name type="scientific">Spiromyces aspiralis</name>
    <dbReference type="NCBI Taxonomy" id="68401"/>
    <lineage>
        <taxon>Eukaryota</taxon>
        <taxon>Fungi</taxon>
        <taxon>Fungi incertae sedis</taxon>
        <taxon>Zoopagomycota</taxon>
        <taxon>Kickxellomycotina</taxon>
        <taxon>Kickxellomycetes</taxon>
        <taxon>Kickxellales</taxon>
        <taxon>Kickxellaceae</taxon>
        <taxon>Spiromyces</taxon>
    </lineage>
</organism>
<gene>
    <name evidence="1" type="ORF">EV182_005512</name>
</gene>
<reference evidence="1" key="1">
    <citation type="submission" date="2022-06" db="EMBL/GenBank/DDBJ databases">
        <title>Phylogenomic reconstructions and comparative analyses of Kickxellomycotina fungi.</title>
        <authorList>
            <person name="Reynolds N.K."/>
            <person name="Stajich J.E."/>
            <person name="Barry K."/>
            <person name="Grigoriev I.V."/>
            <person name="Crous P."/>
            <person name="Smith M.E."/>
        </authorList>
    </citation>
    <scope>NUCLEOTIDE SEQUENCE</scope>
    <source>
        <strain evidence="1">RSA 2271</strain>
    </source>
</reference>
<sequence>MDLALVCGPSSQDEGPYSKSPPVQVRNTARQHLQPLPPLSSNSAPSHQSLPSMKDLEDIRNSLRRFSPADAVATVATSPNFPAFALNAPQLSPRVAATTTTSNINNHNNNSATTNAAVTGVESNNSSSNSHACTPCPTRTRPSETGGKCNQHTSNLTSASSATPHQKLNNPIPSSISRKYVPDLQIVREKCQILCEFAECYGPSKNMFHAQPSEELVVQMAQHAFDVLEIFMKIRTDKMNCGADEDAIEYIRKKRNMHAPAVRGRQRKRAKRPEASPPNCCRSCGISDTPEWRRGPDGARTLCNACGLHYAKLTKKRAQESKPRGEPTVPLNPPTLHHQGDYSTPAP</sequence>
<comment type="caution">
    <text evidence="1">The sequence shown here is derived from an EMBL/GenBank/DDBJ whole genome shotgun (WGS) entry which is preliminary data.</text>
</comment>
<protein>
    <submittedName>
        <fullName evidence="1">Uncharacterized protein</fullName>
    </submittedName>
</protein>
<feature type="non-terminal residue" evidence="1">
    <location>
        <position position="347"/>
    </location>
</feature>
<accession>A0ACC1HRK8</accession>
<keyword evidence="2" id="KW-1185">Reference proteome</keyword>